<evidence type="ECO:0000313" key="1">
    <source>
        <dbReference type="EMBL" id="TFK66875.1"/>
    </source>
</evidence>
<proteinExistence type="predicted"/>
<name>A0ACD3AN17_9AGAR</name>
<organism evidence="1 2">
    <name type="scientific">Pluteus cervinus</name>
    <dbReference type="NCBI Taxonomy" id="181527"/>
    <lineage>
        <taxon>Eukaryota</taxon>
        <taxon>Fungi</taxon>
        <taxon>Dikarya</taxon>
        <taxon>Basidiomycota</taxon>
        <taxon>Agaricomycotina</taxon>
        <taxon>Agaricomycetes</taxon>
        <taxon>Agaricomycetidae</taxon>
        <taxon>Agaricales</taxon>
        <taxon>Pluteineae</taxon>
        <taxon>Pluteaceae</taxon>
        <taxon>Pluteus</taxon>
    </lineage>
</organism>
<reference evidence="1 2" key="1">
    <citation type="journal article" date="2019" name="Nat. Ecol. Evol.">
        <title>Megaphylogeny resolves global patterns of mushroom evolution.</title>
        <authorList>
            <person name="Varga T."/>
            <person name="Krizsan K."/>
            <person name="Foldi C."/>
            <person name="Dima B."/>
            <person name="Sanchez-Garcia M."/>
            <person name="Sanchez-Ramirez S."/>
            <person name="Szollosi G.J."/>
            <person name="Szarkandi J.G."/>
            <person name="Papp V."/>
            <person name="Albert L."/>
            <person name="Andreopoulos W."/>
            <person name="Angelini C."/>
            <person name="Antonin V."/>
            <person name="Barry K.W."/>
            <person name="Bougher N.L."/>
            <person name="Buchanan P."/>
            <person name="Buyck B."/>
            <person name="Bense V."/>
            <person name="Catcheside P."/>
            <person name="Chovatia M."/>
            <person name="Cooper J."/>
            <person name="Damon W."/>
            <person name="Desjardin D."/>
            <person name="Finy P."/>
            <person name="Geml J."/>
            <person name="Haridas S."/>
            <person name="Hughes K."/>
            <person name="Justo A."/>
            <person name="Karasinski D."/>
            <person name="Kautmanova I."/>
            <person name="Kiss B."/>
            <person name="Kocsube S."/>
            <person name="Kotiranta H."/>
            <person name="LaButti K.M."/>
            <person name="Lechner B.E."/>
            <person name="Liimatainen K."/>
            <person name="Lipzen A."/>
            <person name="Lukacs Z."/>
            <person name="Mihaltcheva S."/>
            <person name="Morgado L.N."/>
            <person name="Niskanen T."/>
            <person name="Noordeloos M.E."/>
            <person name="Ohm R.A."/>
            <person name="Ortiz-Santana B."/>
            <person name="Ovrebo C."/>
            <person name="Racz N."/>
            <person name="Riley R."/>
            <person name="Savchenko A."/>
            <person name="Shiryaev A."/>
            <person name="Soop K."/>
            <person name="Spirin V."/>
            <person name="Szebenyi C."/>
            <person name="Tomsovsky M."/>
            <person name="Tulloss R.E."/>
            <person name="Uehling J."/>
            <person name="Grigoriev I.V."/>
            <person name="Vagvolgyi C."/>
            <person name="Papp T."/>
            <person name="Martin F.M."/>
            <person name="Miettinen O."/>
            <person name="Hibbett D.S."/>
            <person name="Nagy L.G."/>
        </authorList>
    </citation>
    <scope>NUCLEOTIDE SEQUENCE [LARGE SCALE GENOMIC DNA]</scope>
    <source>
        <strain evidence="1 2">NL-1719</strain>
    </source>
</reference>
<dbReference type="EMBL" id="ML208391">
    <property type="protein sequence ID" value="TFK66875.1"/>
    <property type="molecule type" value="Genomic_DNA"/>
</dbReference>
<evidence type="ECO:0000313" key="2">
    <source>
        <dbReference type="Proteomes" id="UP000308600"/>
    </source>
</evidence>
<sequence length="1159" mass="127201">MGFAFRKFVVSIGLLSVLASTTPDVNAGRVSDDAGAHKDPWALGGKTWVAPKDGKACYKSVKVDPKIKSNISHTNYASEDDFHIALSRAVARLTDGHCVWINGCYDSMFMNYVPLPLNLLVDSQGKQDVYIAKEAFSIASAEFGDQISAWQNALPGKFKDSLSGTKVIAINGRPPFDSVNASAAISSSYEGLGTRQNAYFSSYRRTPGGWNYVLGKFAEQGLPLDDQVTSTILRTPPDVVTIHYRFKLGLNSVPSNDAPSWRDRNRATLPDTHGWDYYAPPLSKDPSSVSPVQKFQQQPHLPASKQPHHLDVILDNSPPTDFALPQELTPSLPVLDEDRKTGIMVLGSFADGDYEAFFDNMLDGLTNLKQQNATRLIDDVTNNGGGWTCAAAYLHRIISGPKSTAGPQGVLDTKTRAGPLAKLLVKAPISGIDPGHAIIRCIDEDWLKNTVDLTINGRKDSFSQRLGRECSAYDYLTQPPDEALFDGKKVAIVSNGRCALFQVVMTKCEGSKTVVVGGKHDIAQQYCVGGQSTDLSVIDSEIKTGKPKDRPLAPPDLLINGILGVTWQLAFGVENTQEPEVSPSPFCFSWATFCGFEDPTSKSSLELEGILTNRQCSGRKCTISSQIPSSPLFHASLSLRQLSASKHRQGVFPNPNPTSGLSTLNFAYRHAHHHSHLQPKPHSPANAYPAPIFAISLSPYDFYFRIRNPFTSFSGYFASFGSKSRAGGSLLLESSMAWCFCLLEWRCLVWGSSGLEGRETDHHFEGGNHDQAEGTPNGIFPPFSLRVNKGSLTLISGVGAYVSCGRFEDLQTSGVLIGWATGTRNPTSLLSFVTQLPDVTGASSATGGILIVKTSYSWLKRGVRFKKEKGYAIHAYLNGRPVLGHRILSDQTASASGLSKRQHFPESLVMSTILFSSRMRPVLHRTLVVWGETESWPGRFGPEWFQSNGKYAKNLLWGDDSGPSSLFTVLECCKNLTNLAIWTEVKERDVPSLLASLSQLRLRRLSTDLSNLSIGPFLQNHAQLPMFLNLTHLEDTSRLTRWSFVAGIQYLPRLTHLSLSVDSSTAAIRNALEFCERLIILILFSSFGERRNGSGNITFEVPLRSEVGAIGDSRIVSLESAYLEEWEVGSQGGRDMWALAEEIIGIRALRLDSYFRKMF</sequence>
<gene>
    <name evidence="1" type="ORF">BDN72DRAFT_859545</name>
</gene>
<accession>A0ACD3AN17</accession>
<keyword evidence="2" id="KW-1185">Reference proteome</keyword>
<dbReference type="Proteomes" id="UP000308600">
    <property type="component" value="Unassembled WGS sequence"/>
</dbReference>
<protein>
    <submittedName>
        <fullName evidence="1">Uncharacterized protein</fullName>
    </submittedName>
</protein>